<dbReference type="EMBL" id="JAKNSF020000047">
    <property type="protein sequence ID" value="KAK7725828.1"/>
    <property type="molecule type" value="Genomic_DNA"/>
</dbReference>
<accession>A0ABR1P3Y8</accession>
<keyword evidence="2" id="KW-1185">Reference proteome</keyword>
<name>A0ABR1P3Y8_DIAER</name>
<organism evidence="1 2">
    <name type="scientific">Diaporthe eres</name>
    <name type="common">Phomopsis oblonga</name>
    <dbReference type="NCBI Taxonomy" id="83184"/>
    <lineage>
        <taxon>Eukaryota</taxon>
        <taxon>Fungi</taxon>
        <taxon>Dikarya</taxon>
        <taxon>Ascomycota</taxon>
        <taxon>Pezizomycotina</taxon>
        <taxon>Sordariomycetes</taxon>
        <taxon>Sordariomycetidae</taxon>
        <taxon>Diaporthales</taxon>
        <taxon>Diaporthaceae</taxon>
        <taxon>Diaporthe</taxon>
        <taxon>Diaporthe eres species complex</taxon>
    </lineage>
</organism>
<dbReference type="Proteomes" id="UP001430848">
    <property type="component" value="Unassembled WGS sequence"/>
</dbReference>
<evidence type="ECO:0000313" key="1">
    <source>
        <dbReference type="EMBL" id="KAK7725828.1"/>
    </source>
</evidence>
<evidence type="ECO:0000313" key="2">
    <source>
        <dbReference type="Proteomes" id="UP001430848"/>
    </source>
</evidence>
<gene>
    <name evidence="1" type="ORF">SLS63_007983</name>
</gene>
<proteinExistence type="predicted"/>
<comment type="caution">
    <text evidence="1">The sequence shown here is derived from an EMBL/GenBank/DDBJ whole genome shotgun (WGS) entry which is preliminary data.</text>
</comment>
<protein>
    <submittedName>
        <fullName evidence="1">Uncharacterized protein</fullName>
    </submittedName>
</protein>
<sequence length="177" mass="19323">MPQKIVYKPALNAETADLLSNLKRLVGKQHDEALFACGGSIPILHPNNTTAPVRSKDNTDDGILTSAPVTIRWDPSSANILAKDTKLVFPLEPGHENNLARLVNEADPATFGLHGKDVLDESYRKASKLDPSQFSTSFNPYELGIIDTVAQALLPSTKAADSYRAVRAELYKLNVRL</sequence>
<reference evidence="1 2" key="1">
    <citation type="submission" date="2024-02" db="EMBL/GenBank/DDBJ databases">
        <title>De novo assembly and annotation of 12 fungi associated with fruit tree decline syndrome in Ontario, Canada.</title>
        <authorList>
            <person name="Sulman M."/>
            <person name="Ellouze W."/>
            <person name="Ilyukhin E."/>
        </authorList>
    </citation>
    <scope>NUCLEOTIDE SEQUENCE [LARGE SCALE GENOMIC DNA]</scope>
    <source>
        <strain evidence="1 2">M169</strain>
    </source>
</reference>